<evidence type="ECO:0000256" key="4">
    <source>
        <dbReference type="HAMAP-Rule" id="MF_01632"/>
    </source>
</evidence>
<dbReference type="InterPro" id="IPR028978">
    <property type="entry name" value="Chorismate_lyase_/UTRA_dom_sf"/>
</dbReference>
<comment type="catalytic activity">
    <reaction evidence="4">
        <text>chorismate = 4-hydroxybenzoate + pyruvate</text>
        <dbReference type="Rhea" id="RHEA:16505"/>
        <dbReference type="ChEBI" id="CHEBI:15361"/>
        <dbReference type="ChEBI" id="CHEBI:17879"/>
        <dbReference type="ChEBI" id="CHEBI:29748"/>
        <dbReference type="EC" id="4.1.3.40"/>
    </reaction>
</comment>
<dbReference type="AlphaFoldDB" id="A0A0N0LY80"/>
<proteinExistence type="inferred from homology"/>
<dbReference type="HAMAP" id="MF_01632">
    <property type="entry name" value="UbiC"/>
    <property type="match status" value="1"/>
</dbReference>
<evidence type="ECO:0000256" key="2">
    <source>
        <dbReference type="ARBA" id="ARBA00022688"/>
    </source>
</evidence>
<dbReference type="PATRIC" id="fig|187330.3.peg.1380"/>
<dbReference type="UniPathway" id="UPA00232"/>
<keyword evidence="4 5" id="KW-0670">Pyruvate</keyword>
<name>A0A0N0LY80_9GAMM</name>
<comment type="caution">
    <text evidence="4">Lacks conserved residue(s) required for the propagation of feature annotation.</text>
</comment>
<comment type="caution">
    <text evidence="5">The sequence shown here is derived from an EMBL/GenBank/DDBJ whole genome shotgun (WGS) entry which is preliminary data.</text>
</comment>
<dbReference type="GO" id="GO:0006744">
    <property type="term" value="P:ubiquinone biosynthetic process"/>
    <property type="evidence" value="ECO:0007669"/>
    <property type="project" value="UniProtKB-UniRule"/>
</dbReference>
<comment type="function">
    <text evidence="4">Removes the pyruvyl group from chorismate, with concomitant aromatization of the ring, to provide 4-hydroxybenzoate (4HB) for the ubiquinone pathway.</text>
</comment>
<dbReference type="GO" id="GO:0042866">
    <property type="term" value="P:pyruvate biosynthetic process"/>
    <property type="evidence" value="ECO:0007669"/>
    <property type="project" value="UniProtKB-UniRule"/>
</dbReference>
<dbReference type="Gene3D" id="3.40.1410.10">
    <property type="entry name" value="Chorismate lyase-like"/>
    <property type="match status" value="1"/>
</dbReference>
<dbReference type="Pfam" id="PF04345">
    <property type="entry name" value="Chor_lyase"/>
    <property type="match status" value="1"/>
</dbReference>
<reference evidence="5 6" key="1">
    <citation type="submission" date="2015-08" db="EMBL/GenBank/DDBJ databases">
        <title>Draft Genome Sequence of Pseudoalteromonas porphyrae UCD-SED14.</title>
        <authorList>
            <person name="Coil D.A."/>
            <person name="Jospin G."/>
            <person name="Lee R.D."/>
            <person name="Eisen J.A."/>
        </authorList>
    </citation>
    <scope>NUCLEOTIDE SEQUENCE [LARGE SCALE GENOMIC DNA]</scope>
    <source>
        <strain evidence="5 6">UCD-SED14</strain>
    </source>
</reference>
<dbReference type="Proteomes" id="UP000037848">
    <property type="component" value="Unassembled WGS sequence"/>
</dbReference>
<sequence length="181" mass="20683">MITYPLPLIANWQRGAALNSLSTTEQSWLLEPGSLTAKLKSHGRDFSVQVLSELQCILTLEQQQLLDCSHEKIINREVLLWCDGLPMVYAQSWLPVTDDMQQQQLLVLGNKPLGDIIFQHPDLKRTEIEVACFDRQHCIQQLVSQYSSTATDLWGRRSVFSLMKSRFLVSEIFLPGAFIYT</sequence>
<keyword evidence="6" id="KW-1185">Reference proteome</keyword>
<keyword evidence="3 4" id="KW-0456">Lyase</keyword>
<feature type="binding site" evidence="4">
    <location>
        <position position="113"/>
    </location>
    <ligand>
        <name>substrate</name>
    </ligand>
</feature>
<feature type="binding site" evidence="4">
    <location>
        <position position="171"/>
    </location>
    <ligand>
        <name>substrate</name>
    </ligand>
</feature>
<evidence type="ECO:0000313" key="6">
    <source>
        <dbReference type="Proteomes" id="UP000037848"/>
    </source>
</evidence>
<dbReference type="GO" id="GO:0008813">
    <property type="term" value="F:chorismate lyase activity"/>
    <property type="evidence" value="ECO:0007669"/>
    <property type="project" value="UniProtKB-UniRule"/>
</dbReference>
<evidence type="ECO:0000313" key="5">
    <source>
        <dbReference type="EMBL" id="KPH61421.1"/>
    </source>
</evidence>
<dbReference type="PANTHER" id="PTHR38683:SF1">
    <property type="entry name" value="CHORISMATE PYRUVATE-LYASE"/>
    <property type="match status" value="1"/>
</dbReference>
<keyword evidence="2 4" id="KW-0831">Ubiquinone biosynthesis</keyword>
<dbReference type="PANTHER" id="PTHR38683">
    <property type="entry name" value="CHORISMATE PYRUVATE-LYASE"/>
    <property type="match status" value="1"/>
</dbReference>
<accession>A0A0N0LY80</accession>
<comment type="subcellular location">
    <subcellularLocation>
        <location evidence="4">Cytoplasm</location>
    </subcellularLocation>
</comment>
<comment type="similarity">
    <text evidence="4">Belongs to the UbiC family.</text>
</comment>
<dbReference type="EMBL" id="LHPH01000018">
    <property type="protein sequence ID" value="KPH61421.1"/>
    <property type="molecule type" value="Genomic_DNA"/>
</dbReference>
<gene>
    <name evidence="4" type="primary">ubiC</name>
    <name evidence="5" type="ORF">ADS77_14750</name>
</gene>
<dbReference type="STRING" id="187330.AMS58_07170"/>
<feature type="binding site" evidence="4">
    <location>
        <position position="76"/>
    </location>
    <ligand>
        <name>substrate</name>
    </ligand>
</feature>
<dbReference type="InterPro" id="IPR007440">
    <property type="entry name" value="Chorismate--pyruvate_lyase"/>
</dbReference>
<dbReference type="SUPFAM" id="SSF64288">
    <property type="entry name" value="Chorismate lyase-like"/>
    <property type="match status" value="1"/>
</dbReference>
<dbReference type="OrthoDB" id="9789493at2"/>
<dbReference type="GO" id="GO:0005829">
    <property type="term" value="C:cytosol"/>
    <property type="evidence" value="ECO:0007669"/>
    <property type="project" value="TreeGrafter"/>
</dbReference>
<comment type="pathway">
    <text evidence="4">Cofactor biosynthesis; ubiquinone biosynthesis.</text>
</comment>
<dbReference type="RefSeq" id="WP_054204380.1">
    <property type="nucleotide sequence ID" value="NZ_LHPH01000018.1"/>
</dbReference>
<evidence type="ECO:0000256" key="3">
    <source>
        <dbReference type="ARBA" id="ARBA00023239"/>
    </source>
</evidence>
<organism evidence="5 6">
    <name type="scientific">Pseudoalteromonas porphyrae</name>
    <dbReference type="NCBI Taxonomy" id="187330"/>
    <lineage>
        <taxon>Bacteria</taxon>
        <taxon>Pseudomonadati</taxon>
        <taxon>Pseudomonadota</taxon>
        <taxon>Gammaproteobacteria</taxon>
        <taxon>Alteromonadales</taxon>
        <taxon>Pseudoalteromonadaceae</taxon>
        <taxon>Pseudoalteromonas</taxon>
    </lineage>
</organism>
<keyword evidence="1 4" id="KW-0963">Cytoplasm</keyword>
<evidence type="ECO:0000256" key="1">
    <source>
        <dbReference type="ARBA" id="ARBA00022490"/>
    </source>
</evidence>
<protein>
    <recommendedName>
        <fullName evidence="4">Probable chorismate pyruvate-lyase</fullName>
        <shortName evidence="4">CL</shortName>
        <shortName evidence="4">CPL</shortName>
        <ecNumber evidence="4">4.1.3.40</ecNumber>
    </recommendedName>
</protein>
<dbReference type="EC" id="4.1.3.40" evidence="4"/>